<dbReference type="GO" id="GO:0046872">
    <property type="term" value="F:metal ion binding"/>
    <property type="evidence" value="ECO:0007669"/>
    <property type="project" value="UniProtKB-KW"/>
</dbReference>
<dbReference type="GO" id="GO:0016846">
    <property type="term" value="F:carbon-sulfur lyase activity"/>
    <property type="evidence" value="ECO:0007669"/>
    <property type="project" value="InterPro"/>
</dbReference>
<dbReference type="Proteomes" id="UP000075604">
    <property type="component" value="Unassembled WGS sequence"/>
</dbReference>
<keyword evidence="2" id="KW-0479">Metal-binding</keyword>
<keyword evidence="3" id="KW-0862">Zinc</keyword>
<dbReference type="SUPFAM" id="SSF51316">
    <property type="entry name" value="Mss4-like"/>
    <property type="match status" value="1"/>
</dbReference>
<feature type="domain" description="CENP-V/GFA" evidence="6">
    <location>
        <begin position="19"/>
        <end position="127"/>
    </location>
</feature>
<comment type="caution">
    <text evidence="7">The sequence shown here is derived from an EMBL/GenBank/DDBJ whole genome shotgun (WGS) entry which is preliminary data.</text>
</comment>
<evidence type="ECO:0000259" key="6">
    <source>
        <dbReference type="PROSITE" id="PS51891"/>
    </source>
</evidence>
<proteinExistence type="inferred from homology"/>
<sequence length="157" mass="17280">MGEYRAMGDEPRAGFERVRSGSCACGAVRFQLRGEPVRVGLCHCTSCRKETGSVFMPYAVWPWSSFESTGETRCWEGRSFCPTCGSRLFSPREAEGEVEIKLGCLDDAPTDLAPSYEIWIKRREPWLPPLSGAEQHAEDPPWVTGARSAPPAPGEPG</sequence>
<evidence type="ECO:0000256" key="4">
    <source>
        <dbReference type="ARBA" id="ARBA00023239"/>
    </source>
</evidence>
<dbReference type="PANTHER" id="PTHR33337:SF40">
    <property type="entry name" value="CENP-V_GFA DOMAIN-CONTAINING PROTEIN-RELATED"/>
    <property type="match status" value="1"/>
</dbReference>
<dbReference type="PROSITE" id="PS51891">
    <property type="entry name" value="CENP_V_GFA"/>
    <property type="match status" value="1"/>
</dbReference>
<dbReference type="EMBL" id="JELX01002232">
    <property type="protein sequence ID" value="KYF56125.1"/>
    <property type="molecule type" value="Genomic_DNA"/>
</dbReference>
<evidence type="ECO:0000256" key="2">
    <source>
        <dbReference type="ARBA" id="ARBA00022723"/>
    </source>
</evidence>
<dbReference type="AlphaFoldDB" id="A0A150PKB6"/>
<keyword evidence="4" id="KW-0456">Lyase</keyword>
<reference evidence="7 8" key="1">
    <citation type="submission" date="2014-02" db="EMBL/GenBank/DDBJ databases">
        <title>The small core and large imbalanced accessory genome model reveals a collaborative survival strategy of Sorangium cellulosum strains in nature.</title>
        <authorList>
            <person name="Han K."/>
            <person name="Peng R."/>
            <person name="Blom J."/>
            <person name="Li Y.-Z."/>
        </authorList>
    </citation>
    <scope>NUCLEOTIDE SEQUENCE [LARGE SCALE GENOMIC DNA]</scope>
    <source>
        <strain evidence="7 8">So0157-18</strain>
    </source>
</reference>
<accession>A0A150PKB6</accession>
<evidence type="ECO:0000256" key="1">
    <source>
        <dbReference type="ARBA" id="ARBA00005495"/>
    </source>
</evidence>
<organism evidence="7 8">
    <name type="scientific">Sorangium cellulosum</name>
    <name type="common">Polyangium cellulosum</name>
    <dbReference type="NCBI Taxonomy" id="56"/>
    <lineage>
        <taxon>Bacteria</taxon>
        <taxon>Pseudomonadati</taxon>
        <taxon>Myxococcota</taxon>
        <taxon>Polyangia</taxon>
        <taxon>Polyangiales</taxon>
        <taxon>Polyangiaceae</taxon>
        <taxon>Sorangium</taxon>
    </lineage>
</organism>
<evidence type="ECO:0000313" key="8">
    <source>
        <dbReference type="Proteomes" id="UP000075604"/>
    </source>
</evidence>
<dbReference type="Pfam" id="PF04828">
    <property type="entry name" value="GFA"/>
    <property type="match status" value="1"/>
</dbReference>
<dbReference type="PANTHER" id="PTHR33337">
    <property type="entry name" value="GFA DOMAIN-CONTAINING PROTEIN"/>
    <property type="match status" value="1"/>
</dbReference>
<dbReference type="InterPro" id="IPR006913">
    <property type="entry name" value="CENP-V/GFA"/>
</dbReference>
<gene>
    <name evidence="7" type="ORF">BE04_49895</name>
</gene>
<evidence type="ECO:0000256" key="3">
    <source>
        <dbReference type="ARBA" id="ARBA00022833"/>
    </source>
</evidence>
<feature type="region of interest" description="Disordered" evidence="5">
    <location>
        <begin position="129"/>
        <end position="157"/>
    </location>
</feature>
<comment type="similarity">
    <text evidence="1">Belongs to the Gfa family.</text>
</comment>
<protein>
    <submittedName>
        <fullName evidence="7">Aldehyde-activating protein</fullName>
    </submittedName>
</protein>
<dbReference type="Gene3D" id="3.90.1590.10">
    <property type="entry name" value="glutathione-dependent formaldehyde- activating enzyme (gfa)"/>
    <property type="match status" value="1"/>
</dbReference>
<name>A0A150PKB6_SORCE</name>
<evidence type="ECO:0000313" key="7">
    <source>
        <dbReference type="EMBL" id="KYF56125.1"/>
    </source>
</evidence>
<dbReference type="InterPro" id="IPR011057">
    <property type="entry name" value="Mss4-like_sf"/>
</dbReference>
<evidence type="ECO:0000256" key="5">
    <source>
        <dbReference type="SAM" id="MobiDB-lite"/>
    </source>
</evidence>